<evidence type="ECO:0000313" key="3">
    <source>
        <dbReference type="Proteomes" id="UP001374803"/>
    </source>
</evidence>
<reference evidence="2" key="1">
    <citation type="submission" date="2021-12" db="EMBL/GenBank/DDBJ databases">
        <title>Discovery of the Pendulisporaceae a myxobacterial family with distinct sporulation behavior and unique specialized metabolism.</title>
        <authorList>
            <person name="Garcia R."/>
            <person name="Popoff A."/>
            <person name="Bader C.D."/>
            <person name="Loehr J."/>
            <person name="Walesch S."/>
            <person name="Walt C."/>
            <person name="Boldt J."/>
            <person name="Bunk B."/>
            <person name="Haeckl F.J.F.P.J."/>
            <person name="Gunesch A.P."/>
            <person name="Birkelbach J."/>
            <person name="Nuebel U."/>
            <person name="Pietschmann T."/>
            <person name="Bach T."/>
            <person name="Mueller R."/>
        </authorList>
    </citation>
    <scope>NUCLEOTIDE SEQUENCE</scope>
    <source>
        <strain evidence="2">MSr11367</strain>
    </source>
</reference>
<accession>A0ABZ2LCM0</accession>
<dbReference type="SUPFAM" id="SSF53822">
    <property type="entry name" value="Periplasmic binding protein-like I"/>
    <property type="match status" value="1"/>
</dbReference>
<evidence type="ECO:0000256" key="1">
    <source>
        <dbReference type="SAM" id="SignalP"/>
    </source>
</evidence>
<dbReference type="InterPro" id="IPR028082">
    <property type="entry name" value="Peripla_BP_I"/>
</dbReference>
<dbReference type="PANTHER" id="PTHR47151">
    <property type="entry name" value="LEU/ILE/VAL-BINDING ABC TRANSPORTER SUBUNIT"/>
    <property type="match status" value="1"/>
</dbReference>
<proteinExistence type="predicted"/>
<dbReference type="EMBL" id="CP089983">
    <property type="protein sequence ID" value="WXB08676.1"/>
    <property type="molecule type" value="Genomic_DNA"/>
</dbReference>
<keyword evidence="3" id="KW-1185">Reference proteome</keyword>
<sequence length="574" mass="60462">MIGRRRLGTSVFVLALATVGFNCSIVVDSETAQCDTTADCTKRGPAFANATCNTSSHYCVTSGGQVGGDCKKNQDCLDAHPGEPWTCRKSDLTCAKLTSAECPAYLADPADLANDNAIILGTILDRTGTAGPIGQAMEVAFNFARQDFRDAVSGLPPLTSGGGRRPLVLVNCDENAAAPANSDPVKAANHLVNDLKVPAILGGFYSSTTIKVAQNVTIPQHVLLVTPASTSPLVTSLPSADPRLVWRMVPSDIIQGQVVPAVTRNMEATLKTEVGLQSTDKIKVAIVHRGDAAGSAIAQVVIDNLEFNGARATAEGNRNYFKEYNYGDPLADPGGSEAKYTQFATEMYSTFQPHIVITAGSTAEVVTKIMKPIENPDNWKQPGCGPTANKCYRPRYLLANSNFQAQSLLDLVGSNADLRHRVLGHVAQTEGTNLEKLKLRYNGAGASVPFVPLVPFAYDAVYFTAFGIAAASESPLTGSAIAKAFPKILPPNNVSIDVGLNKIPDALNTLAGGGGIDFNGASGLLDFDTKTGDAPCDIQVWCINSNSSGFNNSGYYYNAKAGSMQGAIDTGKCP</sequence>
<evidence type="ECO:0000313" key="2">
    <source>
        <dbReference type="EMBL" id="WXB08676.1"/>
    </source>
</evidence>
<dbReference type="RefSeq" id="WP_394838347.1">
    <property type="nucleotide sequence ID" value="NZ_CP089929.1"/>
</dbReference>
<dbReference type="Proteomes" id="UP001374803">
    <property type="component" value="Chromosome"/>
</dbReference>
<dbReference type="PANTHER" id="PTHR47151:SF2">
    <property type="entry name" value="AMINO ACID BINDING PROTEIN"/>
    <property type="match status" value="1"/>
</dbReference>
<protein>
    <submittedName>
        <fullName evidence="2">ABC transporter substrate-binding protein</fullName>
    </submittedName>
</protein>
<gene>
    <name evidence="2" type="ORF">LVJ94_15715</name>
</gene>
<dbReference type="Gene3D" id="3.40.50.2300">
    <property type="match status" value="1"/>
</dbReference>
<feature type="signal peptide" evidence="1">
    <location>
        <begin position="1"/>
        <end position="24"/>
    </location>
</feature>
<name>A0ABZ2LCM0_9BACT</name>
<feature type="chain" id="PRO_5046763820" evidence="1">
    <location>
        <begin position="25"/>
        <end position="574"/>
    </location>
</feature>
<organism evidence="2 3">
    <name type="scientific">Pendulispora rubella</name>
    <dbReference type="NCBI Taxonomy" id="2741070"/>
    <lineage>
        <taxon>Bacteria</taxon>
        <taxon>Pseudomonadati</taxon>
        <taxon>Myxococcota</taxon>
        <taxon>Myxococcia</taxon>
        <taxon>Myxococcales</taxon>
        <taxon>Sorangiineae</taxon>
        <taxon>Pendulisporaceae</taxon>
        <taxon>Pendulispora</taxon>
    </lineage>
</organism>
<keyword evidence="1" id="KW-0732">Signal</keyword>